<keyword evidence="1 8" id="KW-0444">Lipid biosynthesis</keyword>
<evidence type="ECO:0000256" key="3">
    <source>
        <dbReference type="ARBA" id="ARBA00022723"/>
    </source>
</evidence>
<dbReference type="InterPro" id="IPR002582">
    <property type="entry name" value="ACPS"/>
</dbReference>
<comment type="cofactor">
    <cofactor evidence="8">
        <name>Mg(2+)</name>
        <dbReference type="ChEBI" id="CHEBI:18420"/>
    </cofactor>
</comment>
<keyword evidence="6 8" id="KW-0443">Lipid metabolism</keyword>
<keyword evidence="4 8" id="KW-0276">Fatty acid metabolism</keyword>
<keyword evidence="5 8" id="KW-0460">Magnesium</keyword>
<dbReference type="NCBIfam" id="TIGR00556">
    <property type="entry name" value="pantethn_trn"/>
    <property type="match status" value="1"/>
</dbReference>
<feature type="binding site" evidence="8">
    <location>
        <position position="10"/>
    </location>
    <ligand>
        <name>Mg(2+)</name>
        <dbReference type="ChEBI" id="CHEBI:18420"/>
    </ligand>
</feature>
<sequence length="125" mass="13551">MLMIVGLGLDVCELDRIRRSWERFGQRFAARILHPNELNAMPADPVAYLAARFAAREAAVKALGTGFAQGIGFHDIEIARLPSGKPHLLFHGNATKVAGTMGVTRHHISITHGRDVACAVVVLES</sequence>
<proteinExistence type="inferred from homology"/>
<comment type="function">
    <text evidence="8">Transfers the 4'-phosphopantetheine moiety from coenzyme A to a Ser of acyl-carrier-protein.</text>
</comment>
<evidence type="ECO:0000256" key="7">
    <source>
        <dbReference type="ARBA" id="ARBA00023160"/>
    </source>
</evidence>
<keyword evidence="7 8" id="KW-0275">Fatty acid biosynthesis</keyword>
<protein>
    <recommendedName>
        <fullName evidence="8">Holo-[acyl-carrier-protein] synthase</fullName>
        <shortName evidence="8">Holo-ACP synthase</shortName>
        <ecNumber evidence="8">2.7.8.7</ecNumber>
    </recommendedName>
    <alternativeName>
        <fullName evidence="8">4'-phosphopantetheinyl transferase AcpS</fullName>
    </alternativeName>
</protein>
<dbReference type="Proteomes" id="UP000503820">
    <property type="component" value="Unassembled WGS sequence"/>
</dbReference>
<evidence type="ECO:0000256" key="1">
    <source>
        <dbReference type="ARBA" id="ARBA00022516"/>
    </source>
</evidence>
<dbReference type="InterPro" id="IPR037143">
    <property type="entry name" value="4-PPantetheinyl_Trfase_dom_sf"/>
</dbReference>
<dbReference type="InterPro" id="IPR004568">
    <property type="entry name" value="Ppantetheine-prot_Trfase_dom"/>
</dbReference>
<comment type="subcellular location">
    <subcellularLocation>
        <location evidence="8">Cytoplasm</location>
    </subcellularLocation>
</comment>
<dbReference type="GO" id="GO:0008897">
    <property type="term" value="F:holo-[acyl-carrier-protein] synthase activity"/>
    <property type="evidence" value="ECO:0007669"/>
    <property type="project" value="UniProtKB-UniRule"/>
</dbReference>
<dbReference type="Pfam" id="PF01648">
    <property type="entry name" value="ACPS"/>
    <property type="match status" value="1"/>
</dbReference>
<organism evidence="10 11">
    <name type="scientific">Desulfovibrio psychrotolerans</name>
    <dbReference type="NCBI Taxonomy" id="415242"/>
    <lineage>
        <taxon>Bacteria</taxon>
        <taxon>Pseudomonadati</taxon>
        <taxon>Thermodesulfobacteriota</taxon>
        <taxon>Desulfovibrionia</taxon>
        <taxon>Desulfovibrionales</taxon>
        <taxon>Desulfovibrionaceae</taxon>
        <taxon>Desulfovibrio</taxon>
    </lineage>
</organism>
<reference evidence="10 11" key="1">
    <citation type="submission" date="2020-05" db="EMBL/GenBank/DDBJ databases">
        <title>Draft genome sequence of Desulfovibrio psychrotolerans JS1T.</title>
        <authorList>
            <person name="Ueno A."/>
            <person name="Tamazawa S."/>
            <person name="Tamamura S."/>
            <person name="Murakami T."/>
            <person name="Kiyama T."/>
            <person name="Inomata H."/>
            <person name="Amano Y."/>
            <person name="Miyakawa K."/>
            <person name="Tamaki H."/>
            <person name="Naganuma T."/>
            <person name="Kaneko K."/>
        </authorList>
    </citation>
    <scope>NUCLEOTIDE SEQUENCE [LARGE SCALE GENOMIC DNA]</scope>
    <source>
        <strain evidence="10 11">JS1</strain>
    </source>
</reference>
<feature type="binding site" evidence="8">
    <location>
        <position position="57"/>
    </location>
    <ligand>
        <name>Mg(2+)</name>
        <dbReference type="ChEBI" id="CHEBI:18420"/>
    </ligand>
</feature>
<dbReference type="GO" id="GO:0000287">
    <property type="term" value="F:magnesium ion binding"/>
    <property type="evidence" value="ECO:0007669"/>
    <property type="project" value="UniProtKB-UniRule"/>
</dbReference>
<evidence type="ECO:0000256" key="4">
    <source>
        <dbReference type="ARBA" id="ARBA00022832"/>
    </source>
</evidence>
<evidence type="ECO:0000256" key="5">
    <source>
        <dbReference type="ARBA" id="ARBA00022842"/>
    </source>
</evidence>
<dbReference type="GO" id="GO:0006633">
    <property type="term" value="P:fatty acid biosynthetic process"/>
    <property type="evidence" value="ECO:0007669"/>
    <property type="project" value="UniProtKB-UniRule"/>
</dbReference>
<comment type="caution">
    <text evidence="10">The sequence shown here is derived from an EMBL/GenBank/DDBJ whole genome shotgun (WGS) entry which is preliminary data.</text>
</comment>
<dbReference type="NCBIfam" id="NF011251">
    <property type="entry name" value="PRK14657.1"/>
    <property type="match status" value="1"/>
</dbReference>
<dbReference type="AlphaFoldDB" id="A0A7J0BPJ3"/>
<feature type="domain" description="4'-phosphopantetheinyl transferase" evidence="9">
    <location>
        <begin position="6"/>
        <end position="118"/>
    </location>
</feature>
<gene>
    <name evidence="8 10" type="primary">acpS</name>
    <name evidence="10" type="ORF">DSM19430T_02530</name>
</gene>
<keyword evidence="8" id="KW-0963">Cytoplasm</keyword>
<comment type="similarity">
    <text evidence="8">Belongs to the P-Pant transferase superfamily. AcpS family.</text>
</comment>
<dbReference type="GO" id="GO:0005737">
    <property type="term" value="C:cytoplasm"/>
    <property type="evidence" value="ECO:0007669"/>
    <property type="project" value="UniProtKB-SubCell"/>
</dbReference>
<evidence type="ECO:0000313" key="10">
    <source>
        <dbReference type="EMBL" id="GFM35569.1"/>
    </source>
</evidence>
<dbReference type="EC" id="2.7.8.7" evidence="8"/>
<evidence type="ECO:0000256" key="8">
    <source>
        <dbReference type="HAMAP-Rule" id="MF_00101"/>
    </source>
</evidence>
<dbReference type="Gene3D" id="3.90.470.20">
    <property type="entry name" value="4'-phosphopantetheinyl transferase domain"/>
    <property type="match status" value="1"/>
</dbReference>
<evidence type="ECO:0000313" key="11">
    <source>
        <dbReference type="Proteomes" id="UP000503820"/>
    </source>
</evidence>
<dbReference type="NCBIfam" id="TIGR00516">
    <property type="entry name" value="acpS"/>
    <property type="match status" value="1"/>
</dbReference>
<dbReference type="HAMAP" id="MF_00101">
    <property type="entry name" value="AcpS"/>
    <property type="match status" value="1"/>
</dbReference>
<keyword evidence="11" id="KW-1185">Reference proteome</keyword>
<name>A0A7J0BPJ3_9BACT</name>
<keyword evidence="2 8" id="KW-0808">Transferase</keyword>
<keyword evidence="3 8" id="KW-0479">Metal-binding</keyword>
<dbReference type="SUPFAM" id="SSF56214">
    <property type="entry name" value="4'-phosphopantetheinyl transferase"/>
    <property type="match status" value="1"/>
</dbReference>
<dbReference type="InterPro" id="IPR008278">
    <property type="entry name" value="4-PPantetheinyl_Trfase_dom"/>
</dbReference>
<dbReference type="EMBL" id="BLVP01000001">
    <property type="protein sequence ID" value="GFM35569.1"/>
    <property type="molecule type" value="Genomic_DNA"/>
</dbReference>
<evidence type="ECO:0000259" key="9">
    <source>
        <dbReference type="Pfam" id="PF01648"/>
    </source>
</evidence>
<evidence type="ECO:0000256" key="6">
    <source>
        <dbReference type="ARBA" id="ARBA00023098"/>
    </source>
</evidence>
<evidence type="ECO:0000256" key="2">
    <source>
        <dbReference type="ARBA" id="ARBA00022679"/>
    </source>
</evidence>
<accession>A0A7J0BPJ3</accession>
<comment type="catalytic activity">
    <reaction evidence="8">
        <text>apo-[ACP] + CoA = holo-[ACP] + adenosine 3',5'-bisphosphate + H(+)</text>
        <dbReference type="Rhea" id="RHEA:12068"/>
        <dbReference type="Rhea" id="RHEA-COMP:9685"/>
        <dbReference type="Rhea" id="RHEA-COMP:9690"/>
        <dbReference type="ChEBI" id="CHEBI:15378"/>
        <dbReference type="ChEBI" id="CHEBI:29999"/>
        <dbReference type="ChEBI" id="CHEBI:57287"/>
        <dbReference type="ChEBI" id="CHEBI:58343"/>
        <dbReference type="ChEBI" id="CHEBI:64479"/>
        <dbReference type="EC" id="2.7.8.7"/>
    </reaction>
</comment>